<reference evidence="5" key="1">
    <citation type="journal article" date="2014" name="Nat. Commun.">
        <title>The emerging biofuel crop Camelina sativa retains a highly undifferentiated hexaploid genome structure.</title>
        <authorList>
            <person name="Kagale S."/>
            <person name="Koh C."/>
            <person name="Nixon J."/>
            <person name="Bollina V."/>
            <person name="Clarke W.E."/>
            <person name="Tuteja R."/>
            <person name="Spillane C."/>
            <person name="Robinson S.J."/>
            <person name="Links M.G."/>
            <person name="Clarke C."/>
            <person name="Higgins E.E."/>
            <person name="Huebert T."/>
            <person name="Sharpe A.G."/>
            <person name="Parkin I.A."/>
        </authorList>
    </citation>
    <scope>NUCLEOTIDE SEQUENCE [LARGE SCALE GENOMIC DNA]</scope>
    <source>
        <strain evidence="5">cv. DH55</strain>
    </source>
</reference>
<proteinExistence type="inferred from homology"/>
<evidence type="ECO:0000256" key="1">
    <source>
        <dbReference type="ARBA" id="ARBA00005234"/>
    </source>
</evidence>
<dbReference type="RefSeq" id="XP_010469694.1">
    <property type="nucleotide sequence ID" value="XM_010471392.1"/>
</dbReference>
<accession>A0ABM0WDX6</accession>
<protein>
    <submittedName>
        <fullName evidence="6">Uncharacterized protein LOC104749709</fullName>
    </submittedName>
</protein>
<evidence type="ECO:0000256" key="3">
    <source>
        <dbReference type="ARBA" id="ARBA00022801"/>
    </source>
</evidence>
<comment type="similarity">
    <text evidence="1">Belongs to the peptidase C48 family.</text>
</comment>
<keyword evidence="5" id="KW-1185">Reference proteome</keyword>
<name>A0ABM0WDX6_CAMSA</name>
<dbReference type="InterPro" id="IPR038765">
    <property type="entry name" value="Papain-like_cys_pep_sf"/>
</dbReference>
<dbReference type="PROSITE" id="PS50600">
    <property type="entry name" value="ULP_PROTEASE"/>
    <property type="match status" value="1"/>
</dbReference>
<sequence length="198" mass="23048">MGPFLRESRVAVLDTWFTHMISIDYVHYKKSKKKSTFQWNSLIKNYVRGSVYSRQCNLTWFSDVDTVYIPMNWGKRHWVALAIKLKEGVIEILDPLIANHDESKLPHLMKPLVEMLPIIINDLVNPKVTNCPLPESFKFDRLVDVYQNDRNRDCGPLNVKYIKLPAQGLGLDTLTEKMVDDIKMAYAVDVYQEFVVQL</sequence>
<evidence type="ECO:0000256" key="2">
    <source>
        <dbReference type="ARBA" id="ARBA00022670"/>
    </source>
</evidence>
<evidence type="ECO:0000313" key="5">
    <source>
        <dbReference type="Proteomes" id="UP000694864"/>
    </source>
</evidence>
<evidence type="ECO:0000259" key="4">
    <source>
        <dbReference type="PROSITE" id="PS50600"/>
    </source>
</evidence>
<dbReference type="Proteomes" id="UP000694864">
    <property type="component" value="Chromosome 2"/>
</dbReference>
<feature type="domain" description="Ubiquitin-like protease family profile" evidence="4">
    <location>
        <begin position="1"/>
        <end position="165"/>
    </location>
</feature>
<dbReference type="InterPro" id="IPR003653">
    <property type="entry name" value="Peptidase_C48_C"/>
</dbReference>
<keyword evidence="3" id="KW-0378">Hydrolase</keyword>
<dbReference type="GeneID" id="104749709"/>
<dbReference type="SUPFAM" id="SSF54001">
    <property type="entry name" value="Cysteine proteinases"/>
    <property type="match status" value="1"/>
</dbReference>
<gene>
    <name evidence="6" type="primary">LOC104749709</name>
</gene>
<organism evidence="5 6">
    <name type="scientific">Camelina sativa</name>
    <name type="common">False flax</name>
    <name type="synonym">Myagrum sativum</name>
    <dbReference type="NCBI Taxonomy" id="90675"/>
    <lineage>
        <taxon>Eukaryota</taxon>
        <taxon>Viridiplantae</taxon>
        <taxon>Streptophyta</taxon>
        <taxon>Embryophyta</taxon>
        <taxon>Tracheophyta</taxon>
        <taxon>Spermatophyta</taxon>
        <taxon>Magnoliopsida</taxon>
        <taxon>eudicotyledons</taxon>
        <taxon>Gunneridae</taxon>
        <taxon>Pentapetalae</taxon>
        <taxon>rosids</taxon>
        <taxon>malvids</taxon>
        <taxon>Brassicales</taxon>
        <taxon>Brassicaceae</taxon>
        <taxon>Camelineae</taxon>
        <taxon>Camelina</taxon>
    </lineage>
</organism>
<dbReference type="Gene3D" id="3.40.395.10">
    <property type="entry name" value="Adenoviral Proteinase, Chain A"/>
    <property type="match status" value="1"/>
</dbReference>
<dbReference type="Pfam" id="PF02902">
    <property type="entry name" value="Peptidase_C48"/>
    <property type="match status" value="1"/>
</dbReference>
<keyword evidence="2" id="KW-0645">Protease</keyword>
<reference evidence="6" key="2">
    <citation type="submission" date="2025-08" db="UniProtKB">
        <authorList>
            <consortium name="RefSeq"/>
        </authorList>
    </citation>
    <scope>IDENTIFICATION</scope>
    <source>
        <tissue evidence="6">Leaf</tissue>
    </source>
</reference>
<evidence type="ECO:0000313" key="6">
    <source>
        <dbReference type="RefSeq" id="XP_010469694.1"/>
    </source>
</evidence>